<dbReference type="InterPro" id="IPR011059">
    <property type="entry name" value="Metal-dep_hydrolase_composite"/>
</dbReference>
<organism evidence="2 3">
    <name type="scientific">Streptomyces andamanensis</name>
    <dbReference type="NCBI Taxonomy" id="1565035"/>
    <lineage>
        <taxon>Bacteria</taxon>
        <taxon>Bacillati</taxon>
        <taxon>Actinomycetota</taxon>
        <taxon>Actinomycetes</taxon>
        <taxon>Kitasatosporales</taxon>
        <taxon>Streptomycetaceae</taxon>
        <taxon>Streptomyces</taxon>
    </lineage>
</organism>
<dbReference type="PANTHER" id="PTHR43794">
    <property type="entry name" value="AMINOHYDROLASE SSNA-RELATED"/>
    <property type="match status" value="1"/>
</dbReference>
<evidence type="ECO:0000313" key="2">
    <source>
        <dbReference type="EMBL" id="MFC4326485.1"/>
    </source>
</evidence>
<keyword evidence="3" id="KW-1185">Reference proteome</keyword>
<dbReference type="RefSeq" id="WP_381736553.1">
    <property type="nucleotide sequence ID" value="NZ_JBHSDP010000003.1"/>
</dbReference>
<keyword evidence="1" id="KW-0378">Hydrolase</keyword>
<dbReference type="InterPro" id="IPR050287">
    <property type="entry name" value="MTA/SAH_deaminase"/>
</dbReference>
<accession>A0ABV8T698</accession>
<gene>
    <name evidence="2" type="ORF">ACFPC0_01285</name>
</gene>
<evidence type="ECO:0000256" key="1">
    <source>
        <dbReference type="ARBA" id="ARBA00022801"/>
    </source>
</evidence>
<sequence>MPFSDTTSPAVFEHLQQWSADPKRRILFIGATIVTMDADLGVLHGADLLVEGDTITAVGTGLDRGGAVLVDAEGTILTPGFVDTHRHAWETQLRRIMPDIDDLGAYMMSTLAGYATVYRAHDMYVGTKLAALAAVDNGITTMLDFSHSSLPHP</sequence>
<dbReference type="InterPro" id="IPR032466">
    <property type="entry name" value="Metal_Hydrolase"/>
</dbReference>
<evidence type="ECO:0000313" key="3">
    <source>
        <dbReference type="Proteomes" id="UP001595824"/>
    </source>
</evidence>
<comment type="caution">
    <text evidence="2">The sequence shown here is derived from an EMBL/GenBank/DDBJ whole genome shotgun (WGS) entry which is preliminary data.</text>
</comment>
<evidence type="ECO:0008006" key="4">
    <source>
        <dbReference type="Google" id="ProtNLM"/>
    </source>
</evidence>
<dbReference type="Proteomes" id="UP001595824">
    <property type="component" value="Unassembled WGS sequence"/>
</dbReference>
<protein>
    <recommendedName>
        <fullName evidence="4">Amidohydrolase family protein</fullName>
    </recommendedName>
</protein>
<dbReference type="Gene3D" id="2.30.40.10">
    <property type="entry name" value="Urease, subunit C, domain 1"/>
    <property type="match status" value="1"/>
</dbReference>
<dbReference type="PANTHER" id="PTHR43794:SF11">
    <property type="entry name" value="AMIDOHYDROLASE-RELATED DOMAIN-CONTAINING PROTEIN"/>
    <property type="match status" value="1"/>
</dbReference>
<dbReference type="EMBL" id="JBHSDP010000003">
    <property type="protein sequence ID" value="MFC4326485.1"/>
    <property type="molecule type" value="Genomic_DNA"/>
</dbReference>
<dbReference type="Gene3D" id="3.20.20.140">
    <property type="entry name" value="Metal-dependent hydrolases"/>
    <property type="match status" value="1"/>
</dbReference>
<dbReference type="SUPFAM" id="SSF51338">
    <property type="entry name" value="Composite domain of metallo-dependent hydrolases"/>
    <property type="match status" value="1"/>
</dbReference>
<dbReference type="SUPFAM" id="SSF51556">
    <property type="entry name" value="Metallo-dependent hydrolases"/>
    <property type="match status" value="1"/>
</dbReference>
<name>A0ABV8T698_9ACTN</name>
<reference evidence="3" key="1">
    <citation type="journal article" date="2019" name="Int. J. Syst. Evol. Microbiol.">
        <title>The Global Catalogue of Microorganisms (GCM) 10K type strain sequencing project: providing services to taxonomists for standard genome sequencing and annotation.</title>
        <authorList>
            <consortium name="The Broad Institute Genomics Platform"/>
            <consortium name="The Broad Institute Genome Sequencing Center for Infectious Disease"/>
            <person name="Wu L."/>
            <person name="Ma J."/>
        </authorList>
    </citation>
    <scope>NUCLEOTIDE SEQUENCE [LARGE SCALE GENOMIC DNA]</scope>
    <source>
        <strain evidence="3">PCU 347</strain>
    </source>
</reference>
<proteinExistence type="predicted"/>